<gene>
    <name evidence="2" type="ORF">Q31b_11820</name>
</gene>
<evidence type="ECO:0000256" key="1">
    <source>
        <dbReference type="SAM" id="MobiDB-lite"/>
    </source>
</evidence>
<evidence type="ECO:0000313" key="3">
    <source>
        <dbReference type="Proteomes" id="UP000315471"/>
    </source>
</evidence>
<evidence type="ECO:0000313" key="2">
    <source>
        <dbReference type="EMBL" id="TWU46004.1"/>
    </source>
</evidence>
<organism evidence="2 3">
    <name type="scientific">Novipirellula aureliae</name>
    <dbReference type="NCBI Taxonomy" id="2527966"/>
    <lineage>
        <taxon>Bacteria</taxon>
        <taxon>Pseudomonadati</taxon>
        <taxon>Planctomycetota</taxon>
        <taxon>Planctomycetia</taxon>
        <taxon>Pirellulales</taxon>
        <taxon>Pirellulaceae</taxon>
        <taxon>Novipirellula</taxon>
    </lineage>
</organism>
<comment type="caution">
    <text evidence="2">The sequence shown here is derived from an EMBL/GenBank/DDBJ whole genome shotgun (WGS) entry which is preliminary data.</text>
</comment>
<dbReference type="RefSeq" id="WP_146598605.1">
    <property type="nucleotide sequence ID" value="NZ_SJPY01000001.1"/>
</dbReference>
<reference evidence="2 3" key="1">
    <citation type="submission" date="2019-02" db="EMBL/GenBank/DDBJ databases">
        <title>Deep-cultivation of Planctomycetes and their phenomic and genomic characterization uncovers novel biology.</title>
        <authorList>
            <person name="Wiegand S."/>
            <person name="Jogler M."/>
            <person name="Boedeker C."/>
            <person name="Pinto D."/>
            <person name="Vollmers J."/>
            <person name="Rivas-Marin E."/>
            <person name="Kohn T."/>
            <person name="Peeters S.H."/>
            <person name="Heuer A."/>
            <person name="Rast P."/>
            <person name="Oberbeckmann S."/>
            <person name="Bunk B."/>
            <person name="Jeske O."/>
            <person name="Meyerdierks A."/>
            <person name="Storesund J.E."/>
            <person name="Kallscheuer N."/>
            <person name="Luecker S."/>
            <person name="Lage O.M."/>
            <person name="Pohl T."/>
            <person name="Merkel B.J."/>
            <person name="Hornburger P."/>
            <person name="Mueller R.-W."/>
            <person name="Bruemmer F."/>
            <person name="Labrenz M."/>
            <person name="Spormann A.M."/>
            <person name="Op Den Camp H."/>
            <person name="Overmann J."/>
            <person name="Amann R."/>
            <person name="Jetten M.S.M."/>
            <person name="Mascher T."/>
            <person name="Medema M.H."/>
            <person name="Devos D.P."/>
            <person name="Kaster A.-K."/>
            <person name="Ovreas L."/>
            <person name="Rohde M."/>
            <person name="Galperin M.Y."/>
            <person name="Jogler C."/>
        </authorList>
    </citation>
    <scope>NUCLEOTIDE SEQUENCE [LARGE SCALE GENOMIC DNA]</scope>
    <source>
        <strain evidence="2 3">Q31b</strain>
    </source>
</reference>
<dbReference type="Proteomes" id="UP000315471">
    <property type="component" value="Unassembled WGS sequence"/>
</dbReference>
<name>A0A5C6EC41_9BACT</name>
<dbReference type="OrthoDB" id="292619at2"/>
<dbReference type="EMBL" id="SJPY01000001">
    <property type="protein sequence ID" value="TWU46004.1"/>
    <property type="molecule type" value="Genomic_DNA"/>
</dbReference>
<keyword evidence="3" id="KW-1185">Reference proteome</keyword>
<feature type="region of interest" description="Disordered" evidence="1">
    <location>
        <begin position="95"/>
        <end position="120"/>
    </location>
</feature>
<proteinExistence type="predicted"/>
<accession>A0A5C6EC41</accession>
<dbReference type="AlphaFoldDB" id="A0A5C6EC41"/>
<protein>
    <recommendedName>
        <fullName evidence="4">BON domain protein</fullName>
    </recommendedName>
</protein>
<sequence length="212" mass="23693">MQLTDLLRRCGLFLSLILVAVTADAQMFGARTLGQPFEGRRTGTTAADVTMESSGVVEGDERFLRENRSRNDYVGNNRQSLEGFVGSEQAIGAGRVPASTETMQPPADRSSRINRPFPPLRPNQMYYPRLTLDASDWKGGVMETELINERDARLEGRLSKTARSNIEVYRAGDRTILRGTVSSEQVAEKLRIIASFEPHVDEIEDQLFVVDR</sequence>
<evidence type="ECO:0008006" key="4">
    <source>
        <dbReference type="Google" id="ProtNLM"/>
    </source>
</evidence>